<feature type="DNA-binding region" description="Homeobox" evidence="9">
    <location>
        <begin position="81"/>
        <end position="140"/>
    </location>
</feature>
<dbReference type="Pfam" id="PF01852">
    <property type="entry name" value="START"/>
    <property type="match status" value="1"/>
</dbReference>
<dbReference type="SUPFAM" id="SSF46689">
    <property type="entry name" value="Homeodomain-like"/>
    <property type="match status" value="1"/>
</dbReference>
<keyword evidence="6 9" id="KW-0371">Homeobox</keyword>
<dbReference type="Gene3D" id="1.10.10.60">
    <property type="entry name" value="Homeodomain-like"/>
    <property type="match status" value="1"/>
</dbReference>
<dbReference type="InterPro" id="IPR057993">
    <property type="entry name" value="HD-Zip_IV_C"/>
</dbReference>
<evidence type="ECO:0000256" key="7">
    <source>
        <dbReference type="ARBA" id="ARBA00023163"/>
    </source>
</evidence>
<feature type="coiled-coil region" evidence="11">
    <location>
        <begin position="133"/>
        <end position="168"/>
    </location>
</feature>
<gene>
    <name evidence="16" type="primary">LOC111011699</name>
</gene>
<dbReference type="InterPro" id="IPR009057">
    <property type="entry name" value="Homeodomain-like_sf"/>
</dbReference>
<keyword evidence="3" id="KW-0805">Transcription regulation</keyword>
<dbReference type="AlphaFoldDB" id="A0A6J1CJD5"/>
<dbReference type="CDD" id="cd00086">
    <property type="entry name" value="homeodomain"/>
    <property type="match status" value="1"/>
</dbReference>
<dbReference type="GeneID" id="111011699"/>
<protein>
    <submittedName>
        <fullName evidence="16">Homeobox-leucine zipper protein ANTHOCYANINLESS 2-like</fullName>
    </submittedName>
</protein>
<dbReference type="InterPro" id="IPR001356">
    <property type="entry name" value="HD"/>
</dbReference>
<feature type="region of interest" description="Disordered" evidence="12">
    <location>
        <begin position="52"/>
        <end position="89"/>
    </location>
</feature>
<dbReference type="GO" id="GO:0005634">
    <property type="term" value="C:nucleus"/>
    <property type="evidence" value="ECO:0007669"/>
    <property type="project" value="UniProtKB-SubCell"/>
</dbReference>
<dbReference type="GO" id="GO:0000981">
    <property type="term" value="F:DNA-binding transcription factor activity, RNA polymerase II-specific"/>
    <property type="evidence" value="ECO:0007669"/>
    <property type="project" value="InterPro"/>
</dbReference>
<dbReference type="OrthoDB" id="6159439at2759"/>
<dbReference type="Proteomes" id="UP000504603">
    <property type="component" value="Unplaced"/>
</dbReference>
<dbReference type="GO" id="GO:0003677">
    <property type="term" value="F:DNA binding"/>
    <property type="evidence" value="ECO:0007669"/>
    <property type="project" value="UniProtKB-UniRule"/>
</dbReference>
<dbReference type="SUPFAM" id="SSF55961">
    <property type="entry name" value="Bet v1-like"/>
    <property type="match status" value="2"/>
</dbReference>
<dbReference type="InterPro" id="IPR042160">
    <property type="entry name" value="HD-Zip_IV"/>
</dbReference>
<dbReference type="FunFam" id="1.10.10.60:FF:000229">
    <property type="entry name" value="Homeobox-leucine zipper protein HDG1"/>
    <property type="match status" value="1"/>
</dbReference>
<evidence type="ECO:0000256" key="2">
    <source>
        <dbReference type="ARBA" id="ARBA00006789"/>
    </source>
</evidence>
<dbReference type="GO" id="GO:0008289">
    <property type="term" value="F:lipid binding"/>
    <property type="evidence" value="ECO:0007669"/>
    <property type="project" value="InterPro"/>
</dbReference>
<dbReference type="Pfam" id="PF25797">
    <property type="entry name" value="PDF2_C"/>
    <property type="match status" value="1"/>
</dbReference>
<feature type="domain" description="Homeobox" evidence="13">
    <location>
        <begin position="79"/>
        <end position="139"/>
    </location>
</feature>
<dbReference type="Pfam" id="PF00046">
    <property type="entry name" value="Homeodomain"/>
    <property type="match status" value="1"/>
</dbReference>
<dbReference type="CDD" id="cd08875">
    <property type="entry name" value="START_ArGLABRA2_like"/>
    <property type="match status" value="1"/>
</dbReference>
<dbReference type="KEGG" id="mcha:111011699"/>
<name>A0A6J1CJD5_MOMCH</name>
<evidence type="ECO:0000259" key="13">
    <source>
        <dbReference type="PROSITE" id="PS50071"/>
    </source>
</evidence>
<evidence type="ECO:0000256" key="9">
    <source>
        <dbReference type="PROSITE-ProRule" id="PRU00108"/>
    </source>
</evidence>
<evidence type="ECO:0000259" key="14">
    <source>
        <dbReference type="PROSITE" id="PS50848"/>
    </source>
</evidence>
<reference evidence="16" key="1">
    <citation type="submission" date="2025-08" db="UniProtKB">
        <authorList>
            <consortium name="RefSeq"/>
        </authorList>
    </citation>
    <scope>IDENTIFICATION</scope>
    <source>
        <strain evidence="16">OHB3-1</strain>
    </source>
</reference>
<evidence type="ECO:0000313" key="16">
    <source>
        <dbReference type="RefSeq" id="XP_022141257.1"/>
    </source>
</evidence>
<dbReference type="PROSITE" id="PS00027">
    <property type="entry name" value="HOMEOBOX_1"/>
    <property type="match status" value="1"/>
</dbReference>
<dbReference type="SMART" id="SM00389">
    <property type="entry name" value="HOX"/>
    <property type="match status" value="1"/>
</dbReference>
<dbReference type="PANTHER" id="PTHR45654">
    <property type="entry name" value="HOMEOBOX-LEUCINE ZIPPER PROTEIN MERISTEM L1"/>
    <property type="match status" value="1"/>
</dbReference>
<comment type="similarity">
    <text evidence="2">Belongs to the HD-ZIP homeobox family. Class IV subfamily.</text>
</comment>
<evidence type="ECO:0000256" key="1">
    <source>
        <dbReference type="ARBA" id="ARBA00004123"/>
    </source>
</evidence>
<evidence type="ECO:0000256" key="10">
    <source>
        <dbReference type="RuleBase" id="RU000682"/>
    </source>
</evidence>
<dbReference type="PANTHER" id="PTHR45654:SF5">
    <property type="entry name" value="HOMEOBOX-LEUCINE ZIPPER PROTEIN ANTHOCYANINLESS 2-RELATED"/>
    <property type="match status" value="1"/>
</dbReference>
<dbReference type="RefSeq" id="XP_022141257.1">
    <property type="nucleotide sequence ID" value="XM_022285565.1"/>
</dbReference>
<evidence type="ECO:0000256" key="11">
    <source>
        <dbReference type="SAM" id="Coils"/>
    </source>
</evidence>
<sequence length="784" mass="86575">MPSGAIADPSFLAYPISSSELSTSIRKMDGYGEVCLLGDSFDPSGVVRLREDEYDSRSGSDNIDGAVSGDDQDANDEQPPRKKKYHRHTPHQIQELENFFKECPHPDDKQRSELSRRLGLETKQVKFWFQNRRTQMKTQIERHENAILKQENDKLRAENSVMKDAIQNPTCNTCGGPSMPVHLSFEEHQLRIENARLRDELHRLYSVTNKFLGWPVLPFVSHGSTPSSDSCLELSVGRNGLGSLSTINDSIPMGLNLGDGLFSAGPMVPITKPGIGMPGNDTPLERTIYVDLALAAMNELVKMAQMDGPLWIKSRDGGGRETLNLDEYSRTFPSSARMKHRNWTTEATRDNTMLIINSLALVETLMDANRWAEMFPCLIARATTVDVISSGMGGTRNGALQVIHAELRVLSPLVPVRTLKFLRFCKQHADGLWAVVDVSIDFSGEGSDSHSFFSCRRLPSGCVVQDMPNGFSKVTWVEHTEYDETVMHQLYRRLISSGIGFGAQRWLATLQRQCDCLAILMSSTIHTEDSAGISPCGRRSMLKLSQRMVDNFCSGICTSTLHKWDKLVVGNISEDVKVMARKSIDDPGEPPGIVLSASTSVWMPVAQQRLFAFLQNEHLRSEWDILSNGRPMLEMLHISKGQGLDNRVSLLRANPMNANESTMLILQETWTDISGSLVVYAPVDTASVNLVMRGGDSTYVSLLPSGFAILPDGLSSYACTNNGKDASVTSDIKIGHSGGCLLTVAFQILVNSLPTAKLTVESVETVNNLISCTIQKIKTSLEVS</sequence>
<evidence type="ECO:0000256" key="12">
    <source>
        <dbReference type="SAM" id="MobiDB-lite"/>
    </source>
</evidence>
<keyword evidence="4 11" id="KW-0175">Coiled coil</keyword>
<dbReference type="InterPro" id="IPR002913">
    <property type="entry name" value="START_lipid-bd_dom"/>
</dbReference>
<dbReference type="FunFam" id="3.30.530.20:FF:000026">
    <property type="entry name" value="Homeobox-leucine zipper protein GLABRA 2"/>
    <property type="match status" value="1"/>
</dbReference>
<evidence type="ECO:0000256" key="3">
    <source>
        <dbReference type="ARBA" id="ARBA00023015"/>
    </source>
</evidence>
<evidence type="ECO:0000313" key="15">
    <source>
        <dbReference type="Proteomes" id="UP000504603"/>
    </source>
</evidence>
<keyword evidence="8 9" id="KW-0539">Nucleus</keyword>
<feature type="domain" description="START" evidence="14">
    <location>
        <begin position="282"/>
        <end position="519"/>
    </location>
</feature>
<evidence type="ECO:0000256" key="6">
    <source>
        <dbReference type="ARBA" id="ARBA00023155"/>
    </source>
</evidence>
<dbReference type="PROSITE" id="PS50071">
    <property type="entry name" value="HOMEOBOX_2"/>
    <property type="match status" value="1"/>
</dbReference>
<dbReference type="SMART" id="SM00234">
    <property type="entry name" value="START"/>
    <property type="match status" value="1"/>
</dbReference>
<keyword evidence="5 9" id="KW-0238">DNA-binding</keyword>
<comment type="subcellular location">
    <subcellularLocation>
        <location evidence="1 9 10">Nucleus</location>
    </subcellularLocation>
</comment>
<evidence type="ECO:0000256" key="5">
    <source>
        <dbReference type="ARBA" id="ARBA00023125"/>
    </source>
</evidence>
<keyword evidence="15" id="KW-1185">Reference proteome</keyword>
<organism evidence="15 16">
    <name type="scientific">Momordica charantia</name>
    <name type="common">Bitter gourd</name>
    <name type="synonym">Balsam pear</name>
    <dbReference type="NCBI Taxonomy" id="3673"/>
    <lineage>
        <taxon>Eukaryota</taxon>
        <taxon>Viridiplantae</taxon>
        <taxon>Streptophyta</taxon>
        <taxon>Embryophyta</taxon>
        <taxon>Tracheophyta</taxon>
        <taxon>Spermatophyta</taxon>
        <taxon>Magnoliopsida</taxon>
        <taxon>eudicotyledons</taxon>
        <taxon>Gunneridae</taxon>
        <taxon>Pentapetalae</taxon>
        <taxon>rosids</taxon>
        <taxon>fabids</taxon>
        <taxon>Cucurbitales</taxon>
        <taxon>Cucurbitaceae</taxon>
        <taxon>Momordiceae</taxon>
        <taxon>Momordica</taxon>
    </lineage>
</organism>
<evidence type="ECO:0000256" key="4">
    <source>
        <dbReference type="ARBA" id="ARBA00023054"/>
    </source>
</evidence>
<accession>A0A6J1CJD5</accession>
<keyword evidence="7" id="KW-0804">Transcription</keyword>
<dbReference type="GO" id="GO:0030154">
    <property type="term" value="P:cell differentiation"/>
    <property type="evidence" value="ECO:0007669"/>
    <property type="project" value="UniProtKB-ARBA"/>
</dbReference>
<dbReference type="PROSITE" id="PS50848">
    <property type="entry name" value="START"/>
    <property type="match status" value="1"/>
</dbReference>
<evidence type="ECO:0000256" key="8">
    <source>
        <dbReference type="ARBA" id="ARBA00023242"/>
    </source>
</evidence>
<proteinExistence type="inferred from homology"/>
<dbReference type="InterPro" id="IPR017970">
    <property type="entry name" value="Homeobox_CS"/>
</dbReference>